<organism evidence="1">
    <name type="scientific">Castor canadensis</name>
    <name type="common">American beaver</name>
    <dbReference type="NCBI Taxonomy" id="51338"/>
    <lineage>
        <taxon>Eukaryota</taxon>
        <taxon>Metazoa</taxon>
        <taxon>Chordata</taxon>
        <taxon>Craniata</taxon>
        <taxon>Vertebrata</taxon>
        <taxon>Euteleostomi</taxon>
        <taxon>Mammalia</taxon>
        <taxon>Eutheria</taxon>
        <taxon>Euarchontoglires</taxon>
        <taxon>Glires</taxon>
        <taxon>Rodentia</taxon>
        <taxon>Castorimorpha</taxon>
        <taxon>Castoridae</taxon>
        <taxon>Castor</taxon>
    </lineage>
</organism>
<protein>
    <submittedName>
        <fullName evidence="1">Uncharacterized protein</fullName>
    </submittedName>
</protein>
<evidence type="ECO:0000313" key="1">
    <source>
        <dbReference type="Ensembl" id="ENSCCNP00000002427.1"/>
    </source>
</evidence>
<dbReference type="AlphaFoldDB" id="A0A8C0W0H2"/>
<name>A0A8C0W0H2_CASCN</name>
<accession>A0A8C0W0H2</accession>
<sequence>MDPMNLPIPREVTFKNMRLLITHNPTNVTLNTFIEELKTYGFQQAVQFLRQKKHGAFNTKQLLYLGKYHSKMQLFLKDSNGHRNNCLLKKKKSWGT</sequence>
<proteinExistence type="predicted"/>
<reference evidence="1" key="1">
    <citation type="submission" date="2023-09" db="UniProtKB">
        <authorList>
            <consortium name="Ensembl"/>
        </authorList>
    </citation>
    <scope>IDENTIFICATION</scope>
</reference>
<dbReference type="Ensembl" id="ENSCCNT00000003250.1">
    <property type="protein sequence ID" value="ENSCCNP00000002427.1"/>
    <property type="gene ID" value="ENSCCNG00000002677.1"/>
</dbReference>